<comment type="pathway">
    <text evidence="2">Pyrimidine metabolism; CTP biosynthesis via salvage pathway; CTP from cytidine: step 1/3.</text>
</comment>
<evidence type="ECO:0000256" key="6">
    <source>
        <dbReference type="ARBA" id="ARBA00022741"/>
    </source>
</evidence>
<evidence type="ECO:0000313" key="12">
    <source>
        <dbReference type="Proteomes" id="UP000594263"/>
    </source>
</evidence>
<evidence type="ECO:0000313" key="11">
    <source>
        <dbReference type="EnsemblPlants" id="Kaladp0051s0108.1.v1.1"/>
    </source>
</evidence>
<dbReference type="GO" id="GO:0004849">
    <property type="term" value="F:uridine kinase activity"/>
    <property type="evidence" value="ECO:0007669"/>
    <property type="project" value="UniProtKB-EC"/>
</dbReference>
<reference evidence="11" key="1">
    <citation type="submission" date="2021-01" db="UniProtKB">
        <authorList>
            <consortium name="EnsemblPlants"/>
        </authorList>
    </citation>
    <scope>IDENTIFICATION</scope>
</reference>
<dbReference type="GO" id="GO:0005524">
    <property type="term" value="F:ATP binding"/>
    <property type="evidence" value="ECO:0007669"/>
    <property type="project" value="InterPro"/>
</dbReference>
<dbReference type="CDD" id="cd02023">
    <property type="entry name" value="UMPK"/>
    <property type="match status" value="1"/>
</dbReference>
<dbReference type="UniPathway" id="UPA00574">
    <property type="reaction ID" value="UER00637"/>
</dbReference>
<evidence type="ECO:0000256" key="4">
    <source>
        <dbReference type="ARBA" id="ARBA00022533"/>
    </source>
</evidence>
<dbReference type="PRINTS" id="PR00988">
    <property type="entry name" value="URIDINKINASE"/>
</dbReference>
<dbReference type="InterPro" id="IPR027417">
    <property type="entry name" value="P-loop_NTPase"/>
</dbReference>
<dbReference type="SUPFAM" id="SSF52540">
    <property type="entry name" value="P-loop containing nucleoside triphosphate hydrolases"/>
    <property type="match status" value="1"/>
</dbReference>
<dbReference type="Pfam" id="PF00485">
    <property type="entry name" value="PRK"/>
    <property type="match status" value="1"/>
</dbReference>
<dbReference type="GO" id="GO:0005525">
    <property type="term" value="F:GTP binding"/>
    <property type="evidence" value="ECO:0007669"/>
    <property type="project" value="UniProtKB-KW"/>
</dbReference>
<dbReference type="OMA" id="GICAHEW"/>
<evidence type="ECO:0000256" key="8">
    <source>
        <dbReference type="ARBA" id="ARBA00023134"/>
    </source>
</evidence>
<evidence type="ECO:0000256" key="2">
    <source>
        <dbReference type="ARBA" id="ARBA00004784"/>
    </source>
</evidence>
<evidence type="ECO:0000256" key="3">
    <source>
        <dbReference type="ARBA" id="ARBA00012137"/>
    </source>
</evidence>
<keyword evidence="12" id="KW-1185">Reference proteome</keyword>
<evidence type="ECO:0000256" key="1">
    <source>
        <dbReference type="ARBA" id="ARBA00004690"/>
    </source>
</evidence>
<keyword evidence="4" id="KW-0021">Allosteric enzyme</keyword>
<dbReference type="InterPro" id="IPR006083">
    <property type="entry name" value="PRK/URK"/>
</dbReference>
<evidence type="ECO:0000256" key="5">
    <source>
        <dbReference type="ARBA" id="ARBA00022679"/>
    </source>
</evidence>
<evidence type="ECO:0000256" key="9">
    <source>
        <dbReference type="ARBA" id="ARBA00023268"/>
    </source>
</evidence>
<dbReference type="PANTHER" id="PTHR10285">
    <property type="entry name" value="URIDINE KINASE"/>
    <property type="match status" value="1"/>
</dbReference>
<protein>
    <recommendedName>
        <fullName evidence="3">uridine/cytidine kinase</fullName>
        <ecNumber evidence="3">2.7.1.48</ecNumber>
    </recommendedName>
</protein>
<dbReference type="InterPro" id="IPR000764">
    <property type="entry name" value="Uridine_kinase-like"/>
</dbReference>
<dbReference type="EC" id="2.7.1.48" evidence="3"/>
<sequence length="207" mass="23662">MNGVEPRTTGMTNVSRQPFVIGVCGGAASGKHTVCDMIIEQLRDQRVVLVNQDAFYHNLSTEELSRVREYNFDHPDAFDTEKLLSSMEKLNHGEAVDIPKYDYKSNMNYVLPSRRVNPADVILLEGILVFHDSRIRELMNMKIFVDTDPDVRLARRIRRDTNEKGRDIGVVLDQVNDDKFTRILCSCQDAEERNKKSFLLCLILGGK</sequence>
<dbReference type="GO" id="GO:0044206">
    <property type="term" value="P:UMP salvage"/>
    <property type="evidence" value="ECO:0007669"/>
    <property type="project" value="UniProtKB-UniPathway"/>
</dbReference>
<dbReference type="Gene3D" id="3.40.50.300">
    <property type="entry name" value="P-loop containing nucleotide triphosphate hydrolases"/>
    <property type="match status" value="1"/>
</dbReference>
<keyword evidence="7" id="KW-0418">Kinase</keyword>
<proteinExistence type="predicted"/>
<dbReference type="FunFam" id="3.40.50.300:FF:000339">
    <property type="entry name" value="Uridine kinase"/>
    <property type="match status" value="1"/>
</dbReference>
<organism evidence="11 12">
    <name type="scientific">Kalanchoe fedtschenkoi</name>
    <name type="common">Lavender scallops</name>
    <name type="synonym">South American air plant</name>
    <dbReference type="NCBI Taxonomy" id="63787"/>
    <lineage>
        <taxon>Eukaryota</taxon>
        <taxon>Viridiplantae</taxon>
        <taxon>Streptophyta</taxon>
        <taxon>Embryophyta</taxon>
        <taxon>Tracheophyta</taxon>
        <taxon>Spermatophyta</taxon>
        <taxon>Magnoliopsida</taxon>
        <taxon>eudicotyledons</taxon>
        <taxon>Gunneridae</taxon>
        <taxon>Pentapetalae</taxon>
        <taxon>Saxifragales</taxon>
        <taxon>Crassulaceae</taxon>
        <taxon>Kalanchoe</taxon>
    </lineage>
</organism>
<keyword evidence="5" id="KW-0808">Transferase</keyword>
<accession>A0A7N0U2A7</accession>
<dbReference type="EnsemblPlants" id="Kaladp0051s0108.1.v1.1">
    <property type="protein sequence ID" value="Kaladp0051s0108.1.v1.1"/>
    <property type="gene ID" value="Kaladp0051s0108.v1.1"/>
</dbReference>
<dbReference type="AlphaFoldDB" id="A0A7N0U2A7"/>
<feature type="domain" description="Phosphoribulokinase/uridine kinase" evidence="10">
    <location>
        <begin position="20"/>
        <end position="178"/>
    </location>
</feature>
<name>A0A7N0U2A7_KALFE</name>
<keyword evidence="6" id="KW-0547">Nucleotide-binding</keyword>
<comment type="pathway">
    <text evidence="1">Pyrimidine metabolism; UMP biosynthesis via salvage pathway; UMP from uridine: step 1/1.</text>
</comment>
<evidence type="ECO:0000259" key="10">
    <source>
        <dbReference type="Pfam" id="PF00485"/>
    </source>
</evidence>
<keyword evidence="8" id="KW-0342">GTP-binding</keyword>
<evidence type="ECO:0000256" key="7">
    <source>
        <dbReference type="ARBA" id="ARBA00022777"/>
    </source>
</evidence>
<dbReference type="Gramene" id="Kaladp0051s0108.1.v1.1">
    <property type="protein sequence ID" value="Kaladp0051s0108.1.v1.1"/>
    <property type="gene ID" value="Kaladp0051s0108.v1.1"/>
</dbReference>
<keyword evidence="9" id="KW-0511">Multifunctional enzyme</keyword>
<dbReference type="Proteomes" id="UP000594263">
    <property type="component" value="Unplaced"/>
</dbReference>